<dbReference type="AlphaFoldDB" id="A0A1Q4V3Z4"/>
<feature type="compositionally biased region" description="Low complexity" evidence="1">
    <location>
        <begin position="60"/>
        <end position="69"/>
    </location>
</feature>
<reference evidence="2 3" key="1">
    <citation type="submission" date="2015-06" db="EMBL/GenBank/DDBJ databases">
        <title>Cloning and characterization of the uncialamcin biosynthetic gene cluster.</title>
        <authorList>
            <person name="Yan X."/>
            <person name="Huang T."/>
            <person name="Ge H."/>
            <person name="Shen B."/>
        </authorList>
    </citation>
    <scope>NUCLEOTIDE SEQUENCE [LARGE SCALE GENOMIC DNA]</scope>
    <source>
        <strain evidence="2 3">DCA2648</strain>
    </source>
</reference>
<organism evidence="2 3">
    <name type="scientific">Streptomyces uncialis</name>
    <dbReference type="NCBI Taxonomy" id="1048205"/>
    <lineage>
        <taxon>Bacteria</taxon>
        <taxon>Bacillati</taxon>
        <taxon>Actinomycetota</taxon>
        <taxon>Actinomycetes</taxon>
        <taxon>Kitasatosporales</taxon>
        <taxon>Streptomycetaceae</taxon>
        <taxon>Streptomyces</taxon>
    </lineage>
</organism>
<evidence type="ECO:0000313" key="3">
    <source>
        <dbReference type="Proteomes" id="UP000186455"/>
    </source>
</evidence>
<name>A0A1Q4V3Z4_9ACTN</name>
<feature type="compositionally biased region" description="Basic residues" evidence="1">
    <location>
        <begin position="50"/>
        <end position="59"/>
    </location>
</feature>
<accession>A0A1Q4V3Z4</accession>
<proteinExistence type="predicted"/>
<feature type="region of interest" description="Disordered" evidence="1">
    <location>
        <begin position="1"/>
        <end position="82"/>
    </location>
</feature>
<dbReference type="Proteomes" id="UP000186455">
    <property type="component" value="Unassembled WGS sequence"/>
</dbReference>
<evidence type="ECO:0000256" key="1">
    <source>
        <dbReference type="SAM" id="MobiDB-lite"/>
    </source>
</evidence>
<gene>
    <name evidence="2" type="ORF">AB852_22410</name>
</gene>
<dbReference type="STRING" id="1048205.AB852_22410"/>
<keyword evidence="3" id="KW-1185">Reference proteome</keyword>
<dbReference type="EMBL" id="LFBV01000006">
    <property type="protein sequence ID" value="OKH92440.1"/>
    <property type="molecule type" value="Genomic_DNA"/>
</dbReference>
<protein>
    <submittedName>
        <fullName evidence="2">Uncharacterized protein</fullName>
    </submittedName>
</protein>
<comment type="caution">
    <text evidence="2">The sequence shown here is derived from an EMBL/GenBank/DDBJ whole genome shotgun (WGS) entry which is preliminary data.</text>
</comment>
<evidence type="ECO:0000313" key="2">
    <source>
        <dbReference type="EMBL" id="OKH92440.1"/>
    </source>
</evidence>
<sequence length="82" mass="8676">MRRRRSRRAGSGSGIGAWKGSSTKGRDSPASASTSNGGRPDRQTGGKSSRSGRRARVRSRGSNSRAPGPEGDPRGGRRVRRV</sequence>